<organism evidence="2 4">
    <name type="scientific">Listeria seeligeri</name>
    <dbReference type="NCBI Taxonomy" id="1640"/>
    <lineage>
        <taxon>Bacteria</taxon>
        <taxon>Bacillati</taxon>
        <taxon>Bacillota</taxon>
        <taxon>Bacilli</taxon>
        <taxon>Bacillales</taxon>
        <taxon>Listeriaceae</taxon>
        <taxon>Listeria</taxon>
    </lineage>
</organism>
<dbReference type="EMBL" id="JAARRG010000001">
    <property type="protein sequence ID" value="MBC1485107.1"/>
    <property type="molecule type" value="Genomic_DNA"/>
</dbReference>
<comment type="caution">
    <text evidence="2">The sequence shown here is derived from an EMBL/GenBank/DDBJ whole genome shotgun (WGS) entry which is preliminary data.</text>
</comment>
<keyword evidence="3" id="KW-1185">Reference proteome</keyword>
<evidence type="ECO:0000313" key="4">
    <source>
        <dbReference type="Proteomes" id="UP000523362"/>
    </source>
</evidence>
<gene>
    <name evidence="2" type="ORF">HB897_02535</name>
    <name evidence="1" type="ORF">UQ68_08585</name>
</gene>
<dbReference type="RefSeq" id="WP_003747132.1">
    <property type="nucleotide sequence ID" value="NZ_CP034772.1"/>
</dbReference>
<reference evidence="1 3" key="1">
    <citation type="submission" date="2015-02" db="EMBL/GenBank/DDBJ databases">
        <title>Sequencing of Listeria spp. dairy environmental strains.</title>
        <authorList>
            <person name="Muhterem-Uyar M."/>
            <person name="Wagner M."/>
            <person name="Schmitz-Esser S."/>
            <person name="Stessl B."/>
        </authorList>
    </citation>
    <scope>NUCLEOTIDE SEQUENCE [LARGE SCALE GENOMIC DNA]</scope>
    <source>
        <strain evidence="1 3">7KSM</strain>
    </source>
</reference>
<dbReference type="AlphaFoldDB" id="A0A7X0X057"/>
<accession>A0A7X0X057</accession>
<protein>
    <submittedName>
        <fullName evidence="2">Uncharacterized protein</fullName>
    </submittedName>
</protein>
<name>A0A7X0X057_LISSE</name>
<evidence type="ECO:0000313" key="1">
    <source>
        <dbReference type="EMBL" id="KKD45318.1"/>
    </source>
</evidence>
<dbReference type="Proteomes" id="UP000523362">
    <property type="component" value="Unassembled WGS sequence"/>
</dbReference>
<evidence type="ECO:0000313" key="2">
    <source>
        <dbReference type="EMBL" id="MBC1485107.1"/>
    </source>
</evidence>
<dbReference type="Proteomes" id="UP000033536">
    <property type="component" value="Unassembled WGS sequence"/>
</dbReference>
<sequence length="69" mass="7982">MDPYTGEVAEFFDVTGMNWIHSDAWNSITKTLLAKEYEDAILNDFVQTICQWIIQKQKEADEIIIEGTL</sequence>
<evidence type="ECO:0000313" key="3">
    <source>
        <dbReference type="Proteomes" id="UP000033536"/>
    </source>
</evidence>
<reference evidence="2 4" key="2">
    <citation type="submission" date="2020-03" db="EMBL/GenBank/DDBJ databases">
        <title>Soil Listeria distribution.</title>
        <authorList>
            <person name="Liao J."/>
            <person name="Wiedmann M."/>
        </authorList>
    </citation>
    <scope>NUCLEOTIDE SEQUENCE [LARGE SCALE GENOMIC DNA]</scope>
    <source>
        <strain evidence="2 4">FSL L7-1560</strain>
    </source>
</reference>
<proteinExistence type="predicted"/>
<dbReference type="EMBL" id="JYOM01000014">
    <property type="protein sequence ID" value="KKD45318.1"/>
    <property type="molecule type" value="Genomic_DNA"/>
</dbReference>